<name>A0AAE0KXK9_9CHLO</name>
<dbReference type="Pfam" id="PF13499">
    <property type="entry name" value="EF-hand_7"/>
    <property type="match status" value="3"/>
</dbReference>
<dbReference type="Gene3D" id="1.10.238.10">
    <property type="entry name" value="EF-hand"/>
    <property type="match status" value="3"/>
</dbReference>
<feature type="domain" description="EF-hand" evidence="5">
    <location>
        <begin position="67"/>
        <end position="91"/>
    </location>
</feature>
<dbReference type="InterPro" id="IPR011992">
    <property type="entry name" value="EF-hand-dom_pair"/>
</dbReference>
<dbReference type="InterPro" id="IPR002048">
    <property type="entry name" value="EF_hand_dom"/>
</dbReference>
<dbReference type="PANTHER" id="PTHR34524:SF6">
    <property type="entry name" value="CALCYPHOSINE LIKE"/>
    <property type="match status" value="1"/>
</dbReference>
<dbReference type="AlphaFoldDB" id="A0AAE0KXK9"/>
<evidence type="ECO:0000256" key="1">
    <source>
        <dbReference type="ARBA" id="ARBA00022723"/>
    </source>
</evidence>
<accession>A0AAE0KXK9</accession>
<feature type="domain" description="EF-hand" evidence="5">
    <location>
        <begin position="153"/>
        <end position="177"/>
    </location>
</feature>
<feature type="region of interest" description="Disordered" evidence="4">
    <location>
        <begin position="1"/>
        <end position="24"/>
    </location>
</feature>
<evidence type="ECO:0000259" key="5">
    <source>
        <dbReference type="PROSITE" id="PS50222"/>
    </source>
</evidence>
<keyword evidence="1" id="KW-0479">Metal-binding</keyword>
<dbReference type="CDD" id="cd00051">
    <property type="entry name" value="EFh"/>
    <property type="match status" value="2"/>
</dbReference>
<dbReference type="SUPFAM" id="SSF47473">
    <property type="entry name" value="EF-hand"/>
    <property type="match status" value="2"/>
</dbReference>
<gene>
    <name evidence="6" type="ORF">CYMTET_27088</name>
</gene>
<evidence type="ECO:0000256" key="3">
    <source>
        <dbReference type="ARBA" id="ARBA00022837"/>
    </source>
</evidence>
<feature type="domain" description="EF-hand" evidence="5">
    <location>
        <begin position="232"/>
        <end position="267"/>
    </location>
</feature>
<comment type="caution">
    <text evidence="6">The sequence shown here is derived from an EMBL/GenBank/DDBJ whole genome shotgun (WGS) entry which is preliminary data.</text>
</comment>
<reference evidence="6 7" key="1">
    <citation type="journal article" date="2015" name="Genome Biol. Evol.">
        <title>Comparative Genomics of a Bacterivorous Green Alga Reveals Evolutionary Causalities and Consequences of Phago-Mixotrophic Mode of Nutrition.</title>
        <authorList>
            <person name="Burns J.A."/>
            <person name="Paasch A."/>
            <person name="Narechania A."/>
            <person name="Kim E."/>
        </authorList>
    </citation>
    <scope>NUCLEOTIDE SEQUENCE [LARGE SCALE GENOMIC DNA]</scope>
    <source>
        <strain evidence="6 7">PLY_AMNH</strain>
    </source>
</reference>
<dbReference type="PROSITE" id="PS00018">
    <property type="entry name" value="EF_HAND_1"/>
    <property type="match status" value="5"/>
</dbReference>
<evidence type="ECO:0000256" key="2">
    <source>
        <dbReference type="ARBA" id="ARBA00022737"/>
    </source>
</evidence>
<dbReference type="EMBL" id="LGRX02014764">
    <property type="protein sequence ID" value="KAK3264140.1"/>
    <property type="molecule type" value="Genomic_DNA"/>
</dbReference>
<proteinExistence type="predicted"/>
<dbReference type="PROSITE" id="PS50222">
    <property type="entry name" value="EF_HAND_2"/>
    <property type="match status" value="6"/>
</dbReference>
<feature type="domain" description="EF-hand" evidence="5">
    <location>
        <begin position="31"/>
        <end position="58"/>
    </location>
</feature>
<keyword evidence="2" id="KW-0677">Repeat</keyword>
<feature type="domain" description="EF-hand" evidence="5">
    <location>
        <begin position="269"/>
        <end position="303"/>
    </location>
</feature>
<dbReference type="GO" id="GO:0005509">
    <property type="term" value="F:calcium ion binding"/>
    <property type="evidence" value="ECO:0007669"/>
    <property type="project" value="InterPro"/>
</dbReference>
<dbReference type="SMART" id="SM00054">
    <property type="entry name" value="EFh"/>
    <property type="match status" value="6"/>
</dbReference>
<protein>
    <recommendedName>
        <fullName evidence="5">EF-hand domain-containing protein</fullName>
    </recommendedName>
</protein>
<sequence>MEESIAAQPAATEANNGEAATPESHPIEWGVFQQIDKNGNGELTPSELYDALEAFGYSSMASKLLVLMDTNKDGTVDFQEFCKGYVQFMEKTRSQVQPKIVAAAPKAARATLTAEELFQQMDTNGDGVITPSEFYSTLERIGYHSLASKFLTAMDANSDGTVDIEEFCKGYDDFMAKTGGKLDGSAVDTINSTSKSTLHLATGNPNAATMITGVTGWTMEKIEECIVVKIRERFKTMRQAFLKFDADQGGSISVDELYEFSTRVLNLPISEQQAMSLMQKYDTNQNGSFDFVEFCDLNQELAF</sequence>
<evidence type="ECO:0000256" key="4">
    <source>
        <dbReference type="SAM" id="MobiDB-lite"/>
    </source>
</evidence>
<evidence type="ECO:0000313" key="6">
    <source>
        <dbReference type="EMBL" id="KAK3264140.1"/>
    </source>
</evidence>
<dbReference type="PANTHER" id="PTHR34524">
    <property type="entry name" value="CALCYPHOSIN"/>
    <property type="match status" value="1"/>
</dbReference>
<feature type="domain" description="EF-hand" evidence="5">
    <location>
        <begin position="109"/>
        <end position="144"/>
    </location>
</feature>
<feature type="compositionally biased region" description="Low complexity" evidence="4">
    <location>
        <begin position="9"/>
        <end position="22"/>
    </location>
</feature>
<dbReference type="InterPro" id="IPR018247">
    <property type="entry name" value="EF_Hand_1_Ca_BS"/>
</dbReference>
<dbReference type="Proteomes" id="UP001190700">
    <property type="component" value="Unassembled WGS sequence"/>
</dbReference>
<evidence type="ECO:0000313" key="7">
    <source>
        <dbReference type="Proteomes" id="UP001190700"/>
    </source>
</evidence>
<dbReference type="InterPro" id="IPR051581">
    <property type="entry name" value="Ca-bind"/>
</dbReference>
<organism evidence="6 7">
    <name type="scientific">Cymbomonas tetramitiformis</name>
    <dbReference type="NCBI Taxonomy" id="36881"/>
    <lineage>
        <taxon>Eukaryota</taxon>
        <taxon>Viridiplantae</taxon>
        <taxon>Chlorophyta</taxon>
        <taxon>Pyramimonadophyceae</taxon>
        <taxon>Pyramimonadales</taxon>
        <taxon>Pyramimonadaceae</taxon>
        <taxon>Cymbomonas</taxon>
    </lineage>
</organism>
<keyword evidence="7" id="KW-1185">Reference proteome</keyword>
<keyword evidence="3" id="KW-0106">Calcium</keyword>